<feature type="region of interest" description="Disordered" evidence="2">
    <location>
        <begin position="33"/>
        <end position="76"/>
    </location>
</feature>
<keyword evidence="5" id="KW-1185">Reference proteome</keyword>
<evidence type="ECO:0000256" key="1">
    <source>
        <dbReference type="ARBA" id="ARBA00022729"/>
    </source>
</evidence>
<evidence type="ECO:0000256" key="2">
    <source>
        <dbReference type="SAM" id="MobiDB-lite"/>
    </source>
</evidence>
<dbReference type="SUPFAM" id="SSF53850">
    <property type="entry name" value="Periplasmic binding protein-like II"/>
    <property type="match status" value="1"/>
</dbReference>
<feature type="signal peptide" evidence="3">
    <location>
        <begin position="1"/>
        <end position="24"/>
    </location>
</feature>
<dbReference type="PANTHER" id="PTHR30222:SF18">
    <property type="entry name" value="BIFUNCTIONAL POLYHYDROXYBUTYRATE SYNTHASE _ ABC TRANSPORTER PERIPLASMIC BINDING PROTEIN-RELATED"/>
    <property type="match status" value="1"/>
</dbReference>
<dbReference type="Proteomes" id="UP001143474">
    <property type="component" value="Unassembled WGS sequence"/>
</dbReference>
<comment type="caution">
    <text evidence="4">The sequence shown here is derived from an EMBL/GenBank/DDBJ whole genome shotgun (WGS) entry which is preliminary data.</text>
</comment>
<dbReference type="RefSeq" id="WP_271222720.1">
    <property type="nucleotide sequence ID" value="NZ_BAAAVD010000047.1"/>
</dbReference>
<feature type="compositionally biased region" description="Low complexity" evidence="2">
    <location>
        <begin position="50"/>
        <end position="75"/>
    </location>
</feature>
<dbReference type="AlphaFoldDB" id="A0A9W6MH51"/>
<dbReference type="Pfam" id="PF13416">
    <property type="entry name" value="SBP_bac_8"/>
    <property type="match status" value="1"/>
</dbReference>
<reference evidence="4" key="1">
    <citation type="journal article" date="2014" name="Int. J. Syst. Evol. Microbiol.">
        <title>Complete genome sequence of Corynebacterium casei LMG S-19264T (=DSM 44701T), isolated from a smear-ripened cheese.</title>
        <authorList>
            <consortium name="US DOE Joint Genome Institute (JGI-PGF)"/>
            <person name="Walter F."/>
            <person name="Albersmeier A."/>
            <person name="Kalinowski J."/>
            <person name="Ruckert C."/>
        </authorList>
    </citation>
    <scope>NUCLEOTIDE SEQUENCE</scope>
    <source>
        <strain evidence="4">VKM Ac-2007</strain>
    </source>
</reference>
<dbReference type="EMBL" id="BSEV01000032">
    <property type="protein sequence ID" value="GLK14484.1"/>
    <property type="molecule type" value="Genomic_DNA"/>
</dbReference>
<evidence type="ECO:0000313" key="5">
    <source>
        <dbReference type="Proteomes" id="UP001143474"/>
    </source>
</evidence>
<name>A0A9W6MH51_9ACTN</name>
<dbReference type="InterPro" id="IPR006059">
    <property type="entry name" value="SBP"/>
</dbReference>
<gene>
    <name evidence="4" type="ORF">GCM10017600_78960</name>
</gene>
<feature type="compositionally biased region" description="Low complexity" evidence="2">
    <location>
        <begin position="33"/>
        <end position="44"/>
    </location>
</feature>
<feature type="chain" id="PRO_5040906091" evidence="3">
    <location>
        <begin position="25"/>
        <end position="419"/>
    </location>
</feature>
<protein>
    <submittedName>
        <fullName evidence="4">Spermidine/putrescine ABC transporter substrate-binding protein</fullName>
    </submittedName>
</protein>
<dbReference type="Gene3D" id="3.40.190.10">
    <property type="entry name" value="Periplasmic binding protein-like II"/>
    <property type="match status" value="2"/>
</dbReference>
<evidence type="ECO:0000256" key="3">
    <source>
        <dbReference type="SAM" id="SignalP"/>
    </source>
</evidence>
<keyword evidence="1 3" id="KW-0732">Signal</keyword>
<sequence>MGRYRFRRAHLGTLAGALTLAVCARVGVEAAVERAPASPASRPSAPSPSSPSSSPTGSPGSSPDGSGPSPAPSASIGKAEGTLQVLTFQGHVEYGGATSSADWVSPFEKLTGCRISRLDRVRTSEEMADKLRGASYDVVSPSPDLAGRLVAEGEVVPLDTGLLQFYKDIPRRLRESPATRGGDGEGRVYGVPFLWGVNQVMYEGAEPEGPDALYRTERAAIRNTPLGIADAALALRETQPALGIKDPFQLTAAQLDAAEKLLAEKNGPQRIYWQSSLDVIQAFATGEVRLAQALPYHLDLFRRAGRPVKEMKAKAMTGWVDSWMVGADAPSPNCAYKWLNWVSSADTQRAAAAWTGLAPANQKACDGDARRLCEIYHVRDDRWLRRVLFAVRPTKDCGGLGGECTDYPEWEKGWKSLVK</sequence>
<reference evidence="4" key="2">
    <citation type="submission" date="2023-01" db="EMBL/GenBank/DDBJ databases">
        <authorList>
            <person name="Sun Q."/>
            <person name="Evtushenko L."/>
        </authorList>
    </citation>
    <scope>NUCLEOTIDE SEQUENCE</scope>
    <source>
        <strain evidence="4">VKM Ac-2007</strain>
    </source>
</reference>
<dbReference type="PANTHER" id="PTHR30222">
    <property type="entry name" value="SPERMIDINE/PUTRESCINE-BINDING PERIPLASMIC PROTEIN"/>
    <property type="match status" value="1"/>
</dbReference>
<accession>A0A9W6MH51</accession>
<evidence type="ECO:0000313" key="4">
    <source>
        <dbReference type="EMBL" id="GLK14484.1"/>
    </source>
</evidence>
<organism evidence="4 5">
    <name type="scientific">Streptosporangium carneum</name>
    <dbReference type="NCBI Taxonomy" id="47481"/>
    <lineage>
        <taxon>Bacteria</taxon>
        <taxon>Bacillati</taxon>
        <taxon>Actinomycetota</taxon>
        <taxon>Actinomycetes</taxon>
        <taxon>Streptosporangiales</taxon>
        <taxon>Streptosporangiaceae</taxon>
        <taxon>Streptosporangium</taxon>
    </lineage>
</organism>
<proteinExistence type="predicted"/>